<dbReference type="Proteomes" id="UP000775213">
    <property type="component" value="Unassembled WGS sequence"/>
</dbReference>
<dbReference type="AlphaFoldDB" id="A0AAV7GL05"/>
<organism evidence="1 2">
    <name type="scientific">Dendrobium chrysotoxum</name>
    <name type="common">Orchid</name>
    <dbReference type="NCBI Taxonomy" id="161865"/>
    <lineage>
        <taxon>Eukaryota</taxon>
        <taxon>Viridiplantae</taxon>
        <taxon>Streptophyta</taxon>
        <taxon>Embryophyta</taxon>
        <taxon>Tracheophyta</taxon>
        <taxon>Spermatophyta</taxon>
        <taxon>Magnoliopsida</taxon>
        <taxon>Liliopsida</taxon>
        <taxon>Asparagales</taxon>
        <taxon>Orchidaceae</taxon>
        <taxon>Epidendroideae</taxon>
        <taxon>Malaxideae</taxon>
        <taxon>Dendrobiinae</taxon>
        <taxon>Dendrobium</taxon>
    </lineage>
</organism>
<protein>
    <submittedName>
        <fullName evidence="1">Uncharacterized protein</fullName>
    </submittedName>
</protein>
<keyword evidence="2" id="KW-1185">Reference proteome</keyword>
<proteinExistence type="predicted"/>
<evidence type="ECO:0000313" key="1">
    <source>
        <dbReference type="EMBL" id="KAH0457216.1"/>
    </source>
</evidence>
<reference evidence="1 2" key="1">
    <citation type="journal article" date="2021" name="Hortic Res">
        <title>Chromosome-scale assembly of the Dendrobium chrysotoxum genome enhances the understanding of orchid evolution.</title>
        <authorList>
            <person name="Zhang Y."/>
            <person name="Zhang G.Q."/>
            <person name="Zhang D."/>
            <person name="Liu X.D."/>
            <person name="Xu X.Y."/>
            <person name="Sun W.H."/>
            <person name="Yu X."/>
            <person name="Zhu X."/>
            <person name="Wang Z.W."/>
            <person name="Zhao X."/>
            <person name="Zhong W.Y."/>
            <person name="Chen H."/>
            <person name="Yin W.L."/>
            <person name="Huang T."/>
            <person name="Niu S.C."/>
            <person name="Liu Z.J."/>
        </authorList>
    </citation>
    <scope>NUCLEOTIDE SEQUENCE [LARGE SCALE GENOMIC DNA]</scope>
    <source>
        <strain evidence="1">Lindl</strain>
    </source>
</reference>
<gene>
    <name evidence="1" type="ORF">IEQ34_015123</name>
</gene>
<sequence length="113" mass="12782">MQDYLTYISRKYKTSRLYGPFRNQIYITDPESWKYISYELENLSLLSAHIRQKLKNSVRKGAFPAKMLFLLAHQPIAGSPTTCGFPATEALNVGNEAVYTKATKAAFGARQLT</sequence>
<name>A0AAV7GL05_DENCH</name>
<dbReference type="EMBL" id="JAGFBR010000013">
    <property type="protein sequence ID" value="KAH0457216.1"/>
    <property type="molecule type" value="Genomic_DNA"/>
</dbReference>
<evidence type="ECO:0000313" key="2">
    <source>
        <dbReference type="Proteomes" id="UP000775213"/>
    </source>
</evidence>
<comment type="caution">
    <text evidence="1">The sequence shown here is derived from an EMBL/GenBank/DDBJ whole genome shotgun (WGS) entry which is preliminary data.</text>
</comment>
<accession>A0AAV7GL05</accession>